<organism evidence="4 5">
    <name type="scientific">Modicella reniformis</name>
    <dbReference type="NCBI Taxonomy" id="1440133"/>
    <lineage>
        <taxon>Eukaryota</taxon>
        <taxon>Fungi</taxon>
        <taxon>Fungi incertae sedis</taxon>
        <taxon>Mucoromycota</taxon>
        <taxon>Mortierellomycotina</taxon>
        <taxon>Mortierellomycetes</taxon>
        <taxon>Mortierellales</taxon>
        <taxon>Mortierellaceae</taxon>
        <taxon>Modicella</taxon>
    </lineage>
</organism>
<feature type="signal peptide" evidence="2">
    <location>
        <begin position="1"/>
        <end position="22"/>
    </location>
</feature>
<dbReference type="GO" id="GO:0006798">
    <property type="term" value="P:polyphosphate catabolic process"/>
    <property type="evidence" value="ECO:0007669"/>
    <property type="project" value="TreeGrafter"/>
</dbReference>
<dbReference type="InterPro" id="IPR029052">
    <property type="entry name" value="Metallo-depent_PP-like"/>
</dbReference>
<evidence type="ECO:0000256" key="1">
    <source>
        <dbReference type="SAM" id="MobiDB-lite"/>
    </source>
</evidence>
<dbReference type="OrthoDB" id="10267127at2759"/>
<feature type="domain" description="Calcineurin-like phosphoesterase" evidence="3">
    <location>
        <begin position="121"/>
        <end position="343"/>
    </location>
</feature>
<feature type="region of interest" description="Disordered" evidence="1">
    <location>
        <begin position="60"/>
        <end position="94"/>
    </location>
</feature>
<dbReference type="PANTHER" id="PTHR42850">
    <property type="entry name" value="METALLOPHOSPHOESTERASE"/>
    <property type="match status" value="1"/>
</dbReference>
<dbReference type="Pfam" id="PF00149">
    <property type="entry name" value="Metallophos"/>
    <property type="match status" value="1"/>
</dbReference>
<proteinExistence type="predicted"/>
<evidence type="ECO:0000259" key="3">
    <source>
        <dbReference type="Pfam" id="PF00149"/>
    </source>
</evidence>
<dbReference type="EMBL" id="JAAAHW010009848">
    <property type="protein sequence ID" value="KAF9935713.1"/>
    <property type="molecule type" value="Genomic_DNA"/>
</dbReference>
<gene>
    <name evidence="4" type="ORF">BGZ65_003122</name>
</gene>
<feature type="compositionally biased region" description="Acidic residues" evidence="1">
    <location>
        <begin position="61"/>
        <end position="76"/>
    </location>
</feature>
<sequence length="390" mass="44419">MSATSVRQILVFTSLLLLLCTAVYVQQPQTNNRLTSLIHRVQHSVSRHVDGFYSINNITENLDDDDDDDDDDDNGDNEFSMLKQPITPPESLPSDPYAQYIYQQTLKVGKHHSLSAHKKPRTIVVGDIHGNLVGLDRFLEMSKYDRRRDTVILAGDMVTRGLQSLQVVDKARQLGFKCVRGNHEDKVIRWRGFLDSLSLQEREIVEGGMIEDEVEDINGLSFQIRLQQHIQIPSDLKKNSEHYHLARNMSKAQYNYLRSCPLIYTLPKEISVRGVPVHVIHAGIDPNQGFHKQNPWVLINIRNLLDNGTPSRKKRLGQAWSDVFNDVQQQRSKKRQFLVVYGHDAGRSFNMKTWSIGIDTGCGYNRMLTGYVVETGETISADCSRSSTTQ</sequence>
<protein>
    <recommendedName>
        <fullName evidence="3">Calcineurin-like phosphoesterase domain-containing protein</fullName>
    </recommendedName>
</protein>
<dbReference type="Proteomes" id="UP000749646">
    <property type="component" value="Unassembled WGS sequence"/>
</dbReference>
<dbReference type="PANTHER" id="PTHR42850:SF4">
    <property type="entry name" value="ZINC-DEPENDENT ENDOPOLYPHOSPHATASE"/>
    <property type="match status" value="1"/>
</dbReference>
<dbReference type="GO" id="GO:0016791">
    <property type="term" value="F:phosphatase activity"/>
    <property type="evidence" value="ECO:0007669"/>
    <property type="project" value="TreeGrafter"/>
</dbReference>
<feature type="chain" id="PRO_5040189316" description="Calcineurin-like phosphoesterase domain-containing protein" evidence="2">
    <location>
        <begin position="23"/>
        <end position="390"/>
    </location>
</feature>
<dbReference type="GO" id="GO:0000298">
    <property type="term" value="F:endopolyphosphatase activity"/>
    <property type="evidence" value="ECO:0007669"/>
    <property type="project" value="TreeGrafter"/>
</dbReference>
<dbReference type="InterPro" id="IPR050126">
    <property type="entry name" value="Ap4A_hydrolase"/>
</dbReference>
<dbReference type="GO" id="GO:0005737">
    <property type="term" value="C:cytoplasm"/>
    <property type="evidence" value="ECO:0007669"/>
    <property type="project" value="TreeGrafter"/>
</dbReference>
<dbReference type="Gene3D" id="3.60.21.10">
    <property type="match status" value="1"/>
</dbReference>
<comment type="caution">
    <text evidence="4">The sequence shown here is derived from an EMBL/GenBank/DDBJ whole genome shotgun (WGS) entry which is preliminary data.</text>
</comment>
<dbReference type="SUPFAM" id="SSF56300">
    <property type="entry name" value="Metallo-dependent phosphatases"/>
    <property type="match status" value="1"/>
</dbReference>
<keyword evidence="5" id="KW-1185">Reference proteome</keyword>
<dbReference type="InterPro" id="IPR004843">
    <property type="entry name" value="Calcineurin-like_PHP"/>
</dbReference>
<evidence type="ECO:0000313" key="5">
    <source>
        <dbReference type="Proteomes" id="UP000749646"/>
    </source>
</evidence>
<reference evidence="4" key="1">
    <citation type="journal article" date="2020" name="Fungal Divers.">
        <title>Resolving the Mortierellaceae phylogeny through synthesis of multi-gene phylogenetics and phylogenomics.</title>
        <authorList>
            <person name="Vandepol N."/>
            <person name="Liber J."/>
            <person name="Desiro A."/>
            <person name="Na H."/>
            <person name="Kennedy M."/>
            <person name="Barry K."/>
            <person name="Grigoriev I.V."/>
            <person name="Miller A.N."/>
            <person name="O'Donnell K."/>
            <person name="Stajich J.E."/>
            <person name="Bonito G."/>
        </authorList>
    </citation>
    <scope>NUCLEOTIDE SEQUENCE</scope>
    <source>
        <strain evidence="4">MES-2147</strain>
    </source>
</reference>
<evidence type="ECO:0000256" key="2">
    <source>
        <dbReference type="SAM" id="SignalP"/>
    </source>
</evidence>
<evidence type="ECO:0000313" key="4">
    <source>
        <dbReference type="EMBL" id="KAF9935713.1"/>
    </source>
</evidence>
<keyword evidence="2" id="KW-0732">Signal</keyword>
<name>A0A9P6IMU8_9FUNG</name>
<accession>A0A9P6IMU8</accession>
<dbReference type="AlphaFoldDB" id="A0A9P6IMU8"/>